<dbReference type="InterPro" id="IPR011055">
    <property type="entry name" value="Dup_hybrid_motif"/>
</dbReference>
<evidence type="ECO:0000313" key="6">
    <source>
        <dbReference type="EMBL" id="KAB2815110.1"/>
    </source>
</evidence>
<keyword evidence="1 4" id="KW-0732">Signal</keyword>
<evidence type="ECO:0000256" key="4">
    <source>
        <dbReference type="SAM" id="SignalP"/>
    </source>
</evidence>
<dbReference type="RefSeq" id="WP_151694148.1">
    <property type="nucleotide sequence ID" value="NZ_BMGX01000001.1"/>
</dbReference>
<dbReference type="Proteomes" id="UP000484164">
    <property type="component" value="Unassembled WGS sequence"/>
</dbReference>
<dbReference type="AlphaFoldDB" id="A0A6L3ZEK5"/>
<protein>
    <submittedName>
        <fullName evidence="6">Peptidoglycan DD-metalloendopeptidase family protein</fullName>
    </submittedName>
</protein>
<dbReference type="GO" id="GO:0004222">
    <property type="term" value="F:metalloendopeptidase activity"/>
    <property type="evidence" value="ECO:0007669"/>
    <property type="project" value="TreeGrafter"/>
</dbReference>
<dbReference type="SUPFAM" id="SSF51261">
    <property type="entry name" value="Duplicated hybrid motif"/>
    <property type="match status" value="1"/>
</dbReference>
<evidence type="ECO:0000256" key="1">
    <source>
        <dbReference type="ARBA" id="ARBA00022729"/>
    </source>
</evidence>
<evidence type="ECO:0000259" key="5">
    <source>
        <dbReference type="Pfam" id="PF01551"/>
    </source>
</evidence>
<dbReference type="EMBL" id="WBVQ01000003">
    <property type="protein sequence ID" value="KAB2815110.1"/>
    <property type="molecule type" value="Genomic_DNA"/>
</dbReference>
<dbReference type="PANTHER" id="PTHR21666">
    <property type="entry name" value="PEPTIDASE-RELATED"/>
    <property type="match status" value="1"/>
</dbReference>
<keyword evidence="7" id="KW-1185">Reference proteome</keyword>
<keyword evidence="2" id="KW-0175">Coiled coil</keyword>
<dbReference type="InterPro" id="IPR016047">
    <property type="entry name" value="M23ase_b-sheet_dom"/>
</dbReference>
<proteinExistence type="predicted"/>
<gene>
    <name evidence="6" type="ORF">F8C82_13490</name>
</gene>
<dbReference type="Pfam" id="PF01551">
    <property type="entry name" value="Peptidase_M23"/>
    <property type="match status" value="1"/>
</dbReference>
<reference evidence="6 7" key="1">
    <citation type="submission" date="2019-10" db="EMBL/GenBank/DDBJ databases">
        <title>Genome sequence of Phaeocystidibacter marisrubri JCM30614 (type strain).</title>
        <authorList>
            <person name="Bowman J.P."/>
        </authorList>
    </citation>
    <scope>NUCLEOTIDE SEQUENCE [LARGE SCALE GENOMIC DNA]</scope>
    <source>
        <strain evidence="6 7">JCM 30614</strain>
    </source>
</reference>
<feature type="chain" id="PRO_5026760116" evidence="4">
    <location>
        <begin position="27"/>
        <end position="457"/>
    </location>
</feature>
<comment type="caution">
    <text evidence="6">The sequence shown here is derived from an EMBL/GenBank/DDBJ whole genome shotgun (WGS) entry which is preliminary data.</text>
</comment>
<organism evidence="6 7">
    <name type="scientific">Phaeocystidibacter marisrubri</name>
    <dbReference type="NCBI Taxonomy" id="1577780"/>
    <lineage>
        <taxon>Bacteria</taxon>
        <taxon>Pseudomonadati</taxon>
        <taxon>Bacteroidota</taxon>
        <taxon>Flavobacteriia</taxon>
        <taxon>Flavobacteriales</taxon>
        <taxon>Phaeocystidibacteraceae</taxon>
        <taxon>Phaeocystidibacter</taxon>
    </lineage>
</organism>
<dbReference type="OrthoDB" id="9815884at2"/>
<dbReference type="Gene3D" id="6.10.250.3150">
    <property type="match status" value="1"/>
</dbReference>
<feature type="region of interest" description="Disordered" evidence="3">
    <location>
        <begin position="182"/>
        <end position="207"/>
    </location>
</feature>
<sequence>MNGFSKTFIRVALLLCAFTVSFGLYAQDRKEELRVRKAHLQDEIQIANKILEEARETRQSSITTLQTLNQKVRIRQDLLRTINREIALIDEEIALQEAEIETLKAEIDTLKQKYAEMIRLAYKNKSKTSRLMFVFSSTDFNQAMRRIQYLRQYGEFRRQQVTRIEERQAELEHQIDMLNRQKEEKEELRTQRASELEELENEKSEQRETIASLQAQEGTLQAQIQSKQNEANRLESEIQRIIAEEIRKERARAERNALEERALAAGLVKGQDFNTRTPNARLTELITQANARRAASNTPTSEPEPVASTSYALTPEAARLARNFEANKGKLPWPVERGIIVGRFGTQPHPVVAGITINNPHIEIGTSAGAEARAAFDGTVLDVVRIPGAPITVIVQHGNYYTHYGNLGESFVKRGDAVTAKQAIGKVFTDPSENQTVLQFGIWKNTDLMDPAPWLAR</sequence>
<feature type="domain" description="M23ase beta-sheet core" evidence="5">
    <location>
        <begin position="362"/>
        <end position="451"/>
    </location>
</feature>
<dbReference type="Gene3D" id="2.70.70.10">
    <property type="entry name" value="Glucose Permease (Domain IIA)"/>
    <property type="match status" value="1"/>
</dbReference>
<evidence type="ECO:0000256" key="3">
    <source>
        <dbReference type="SAM" id="MobiDB-lite"/>
    </source>
</evidence>
<feature type="signal peptide" evidence="4">
    <location>
        <begin position="1"/>
        <end position="26"/>
    </location>
</feature>
<evidence type="ECO:0000256" key="2">
    <source>
        <dbReference type="SAM" id="Coils"/>
    </source>
</evidence>
<accession>A0A6L3ZEK5</accession>
<feature type="coiled-coil region" evidence="2">
    <location>
        <begin position="30"/>
        <end position="120"/>
    </location>
</feature>
<dbReference type="PANTHER" id="PTHR21666:SF289">
    <property type="entry name" value="L-ALA--D-GLU ENDOPEPTIDASE"/>
    <property type="match status" value="1"/>
</dbReference>
<dbReference type="CDD" id="cd12797">
    <property type="entry name" value="M23_peptidase"/>
    <property type="match status" value="1"/>
</dbReference>
<dbReference type="InterPro" id="IPR050570">
    <property type="entry name" value="Cell_wall_metabolism_enzyme"/>
</dbReference>
<evidence type="ECO:0000313" key="7">
    <source>
        <dbReference type="Proteomes" id="UP000484164"/>
    </source>
</evidence>
<name>A0A6L3ZEK5_9FLAO</name>